<evidence type="ECO:0000256" key="2">
    <source>
        <dbReference type="ARBA" id="ARBA00023015"/>
    </source>
</evidence>
<keyword evidence="6" id="KW-1133">Transmembrane helix</keyword>
<dbReference type="SMART" id="SM00862">
    <property type="entry name" value="Trans_reg_C"/>
    <property type="match status" value="1"/>
</dbReference>
<accession>A0ABN2IFQ0</accession>
<dbReference type="SMART" id="SM01043">
    <property type="entry name" value="BTAD"/>
    <property type="match status" value="1"/>
</dbReference>
<evidence type="ECO:0000256" key="6">
    <source>
        <dbReference type="SAM" id="Phobius"/>
    </source>
</evidence>
<dbReference type="Proteomes" id="UP001500618">
    <property type="component" value="Unassembled WGS sequence"/>
</dbReference>
<dbReference type="InterPro" id="IPR051677">
    <property type="entry name" value="AfsR-DnrI-RedD_regulator"/>
</dbReference>
<evidence type="ECO:0000259" key="7">
    <source>
        <dbReference type="PROSITE" id="PS51755"/>
    </source>
</evidence>
<feature type="transmembrane region" description="Helical" evidence="6">
    <location>
        <begin position="467"/>
        <end position="486"/>
    </location>
</feature>
<dbReference type="InterPro" id="IPR011990">
    <property type="entry name" value="TPR-like_helical_dom_sf"/>
</dbReference>
<comment type="caution">
    <text evidence="8">The sequence shown here is derived from an EMBL/GenBank/DDBJ whole genome shotgun (WGS) entry which is preliminary data.</text>
</comment>
<feature type="transmembrane region" description="Helical" evidence="6">
    <location>
        <begin position="370"/>
        <end position="389"/>
    </location>
</feature>
<dbReference type="InterPro" id="IPR036259">
    <property type="entry name" value="MFS_trans_sf"/>
</dbReference>
<dbReference type="Pfam" id="PF03704">
    <property type="entry name" value="BTAD"/>
    <property type="match status" value="1"/>
</dbReference>
<sequence>MTTGNGAGTALRFEILGPLRAWRGDQELTLGPNKQRAVLATLLVHANTAVSTDQIVEAVWLGEPPNNGANVVQKYVAGLRRVLEPDREPRSPGRLLTRTRDGYLLRVAPGSLDAEVFTALEHQAQAAHAHDQLPEATDQLAEALGLWRGEVLAGLTGPVFESARIRLGETKAAAQETLAEIEVAAGRHRTVVPELVRLVADFPFRERPRYLLMLALSESGRRPEALTAYQDYRRQLVDELGVEPGDLVRDLHLRILRADPAPQPAPTVVRPEPLAQTAEAPPRLAITAVDPPPEAAGWMQWLIRIAVIAIPLLTIGLATWAVVGALTLREVRRGRPYGWLNGLAAVGYGAILVVMVFAVKVSPGRIGPPIFVLTIFVELAGVVHAALLTTTPARPASGWLSIALRIFRASVPLASVGLAAWTVPAYYAFRRRSLSLALAAGGYLVGGAAFMIIALGDGNTPLLPDPVPMLIWLAVISVGTLHAAVLDPDRHRRLPLPL</sequence>
<keyword evidence="2" id="KW-0805">Transcription regulation</keyword>
<dbReference type="InterPro" id="IPR001867">
    <property type="entry name" value="OmpR/PhoB-type_DNA-bd"/>
</dbReference>
<dbReference type="InterPro" id="IPR036388">
    <property type="entry name" value="WH-like_DNA-bd_sf"/>
</dbReference>
<dbReference type="Gene3D" id="1.10.10.10">
    <property type="entry name" value="Winged helix-like DNA-binding domain superfamily/Winged helix DNA-binding domain"/>
    <property type="match status" value="1"/>
</dbReference>
<dbReference type="Gene3D" id="1.25.40.10">
    <property type="entry name" value="Tetratricopeptide repeat domain"/>
    <property type="match status" value="1"/>
</dbReference>
<feature type="transmembrane region" description="Helical" evidence="6">
    <location>
        <begin position="301"/>
        <end position="326"/>
    </location>
</feature>
<dbReference type="PROSITE" id="PS51755">
    <property type="entry name" value="OMPR_PHOB"/>
    <property type="match status" value="1"/>
</dbReference>
<dbReference type="CDD" id="cd00383">
    <property type="entry name" value="trans_reg_C"/>
    <property type="match status" value="1"/>
</dbReference>
<name>A0ABN2IFQ0_9ACTN</name>
<proteinExistence type="inferred from homology"/>
<feature type="transmembrane region" description="Helical" evidence="6">
    <location>
        <begin position="338"/>
        <end position="358"/>
    </location>
</feature>
<evidence type="ECO:0000256" key="3">
    <source>
        <dbReference type="ARBA" id="ARBA00023125"/>
    </source>
</evidence>
<gene>
    <name evidence="8" type="ORF">GCM10009765_61670</name>
</gene>
<keyword evidence="4" id="KW-0804">Transcription</keyword>
<evidence type="ECO:0000256" key="5">
    <source>
        <dbReference type="PROSITE-ProRule" id="PRU01091"/>
    </source>
</evidence>
<feature type="domain" description="OmpR/PhoB-type" evidence="7">
    <location>
        <begin position="1"/>
        <end position="107"/>
    </location>
</feature>
<keyword evidence="3 5" id="KW-0238">DNA-binding</keyword>
<dbReference type="Pfam" id="PF00486">
    <property type="entry name" value="Trans_reg_C"/>
    <property type="match status" value="1"/>
</dbReference>
<dbReference type="PANTHER" id="PTHR35807:SF1">
    <property type="entry name" value="TRANSCRIPTIONAL REGULATOR REDD"/>
    <property type="match status" value="1"/>
</dbReference>
<comment type="similarity">
    <text evidence="1">Belongs to the AfsR/DnrI/RedD regulatory family.</text>
</comment>
<feature type="transmembrane region" description="Helical" evidence="6">
    <location>
        <begin position="436"/>
        <end position="455"/>
    </location>
</feature>
<dbReference type="CDD" id="cd15831">
    <property type="entry name" value="BTAD"/>
    <property type="match status" value="1"/>
</dbReference>
<feature type="DNA-binding region" description="OmpR/PhoB-type" evidence="5">
    <location>
        <begin position="1"/>
        <end position="107"/>
    </location>
</feature>
<dbReference type="RefSeq" id="WP_344313768.1">
    <property type="nucleotide sequence ID" value="NZ_BAAANY010000029.1"/>
</dbReference>
<dbReference type="SUPFAM" id="SSF48452">
    <property type="entry name" value="TPR-like"/>
    <property type="match status" value="1"/>
</dbReference>
<dbReference type="EMBL" id="BAAANY010000029">
    <property type="protein sequence ID" value="GAA1704132.1"/>
    <property type="molecule type" value="Genomic_DNA"/>
</dbReference>
<dbReference type="SUPFAM" id="SSF103473">
    <property type="entry name" value="MFS general substrate transporter"/>
    <property type="match status" value="1"/>
</dbReference>
<protein>
    <recommendedName>
        <fullName evidence="7">OmpR/PhoB-type domain-containing protein</fullName>
    </recommendedName>
</protein>
<keyword evidence="6" id="KW-0472">Membrane</keyword>
<dbReference type="SUPFAM" id="SSF46894">
    <property type="entry name" value="C-terminal effector domain of the bipartite response regulators"/>
    <property type="match status" value="1"/>
</dbReference>
<keyword evidence="6" id="KW-0812">Transmembrane</keyword>
<dbReference type="PANTHER" id="PTHR35807">
    <property type="entry name" value="TRANSCRIPTIONAL REGULATOR REDD-RELATED"/>
    <property type="match status" value="1"/>
</dbReference>
<evidence type="ECO:0000256" key="1">
    <source>
        <dbReference type="ARBA" id="ARBA00005820"/>
    </source>
</evidence>
<dbReference type="InterPro" id="IPR005158">
    <property type="entry name" value="BTAD"/>
</dbReference>
<evidence type="ECO:0000313" key="8">
    <source>
        <dbReference type="EMBL" id="GAA1704132.1"/>
    </source>
</evidence>
<dbReference type="InterPro" id="IPR016032">
    <property type="entry name" value="Sig_transdc_resp-reg_C-effctor"/>
</dbReference>
<reference evidence="8 9" key="1">
    <citation type="journal article" date="2019" name="Int. J. Syst. Evol. Microbiol.">
        <title>The Global Catalogue of Microorganisms (GCM) 10K type strain sequencing project: providing services to taxonomists for standard genome sequencing and annotation.</title>
        <authorList>
            <consortium name="The Broad Institute Genomics Platform"/>
            <consortium name="The Broad Institute Genome Sequencing Center for Infectious Disease"/>
            <person name="Wu L."/>
            <person name="Ma J."/>
        </authorList>
    </citation>
    <scope>NUCLEOTIDE SEQUENCE [LARGE SCALE GENOMIC DNA]</scope>
    <source>
        <strain evidence="8 9">JCM 14718</strain>
    </source>
</reference>
<organism evidence="8 9">
    <name type="scientific">Fodinicola feengrottensis</name>
    <dbReference type="NCBI Taxonomy" id="435914"/>
    <lineage>
        <taxon>Bacteria</taxon>
        <taxon>Bacillati</taxon>
        <taxon>Actinomycetota</taxon>
        <taxon>Actinomycetes</taxon>
        <taxon>Mycobacteriales</taxon>
        <taxon>Fodinicola</taxon>
    </lineage>
</organism>
<evidence type="ECO:0000313" key="9">
    <source>
        <dbReference type="Proteomes" id="UP001500618"/>
    </source>
</evidence>
<evidence type="ECO:0000256" key="4">
    <source>
        <dbReference type="ARBA" id="ARBA00023163"/>
    </source>
</evidence>
<keyword evidence="9" id="KW-1185">Reference proteome</keyword>